<evidence type="ECO:0000256" key="2">
    <source>
        <dbReference type="SAM" id="Phobius"/>
    </source>
</evidence>
<keyword evidence="2" id="KW-0812">Transmembrane</keyword>
<keyword evidence="2" id="KW-1133">Transmembrane helix</keyword>
<keyword evidence="4" id="KW-1185">Reference proteome</keyword>
<dbReference type="AlphaFoldDB" id="A0A1D7QYR9"/>
<evidence type="ECO:0000313" key="3">
    <source>
        <dbReference type="EMBL" id="AOM84151.1"/>
    </source>
</evidence>
<evidence type="ECO:0000313" key="4">
    <source>
        <dbReference type="Proteomes" id="UP000094463"/>
    </source>
</evidence>
<evidence type="ECO:0000256" key="1">
    <source>
        <dbReference type="SAM" id="MobiDB-lite"/>
    </source>
</evidence>
<feature type="transmembrane region" description="Helical" evidence="2">
    <location>
        <begin position="54"/>
        <end position="76"/>
    </location>
</feature>
<accession>A0A1D7QYR9</accession>
<dbReference type="KEGG" id="bbev:BBEV_2826"/>
<feature type="region of interest" description="Disordered" evidence="1">
    <location>
        <begin position="1"/>
        <end position="27"/>
    </location>
</feature>
<name>A0A1D7QYR9_9BACI</name>
<feature type="region of interest" description="Disordered" evidence="1">
    <location>
        <begin position="82"/>
        <end position="147"/>
    </location>
</feature>
<keyword evidence="2" id="KW-0472">Membrane</keyword>
<organism evidence="3 4">
    <name type="scientific">Salisediminibacterium beveridgei</name>
    <dbReference type="NCBI Taxonomy" id="632773"/>
    <lineage>
        <taxon>Bacteria</taxon>
        <taxon>Bacillati</taxon>
        <taxon>Bacillota</taxon>
        <taxon>Bacilli</taxon>
        <taxon>Bacillales</taxon>
        <taxon>Bacillaceae</taxon>
        <taxon>Salisediminibacterium</taxon>
    </lineage>
</organism>
<protein>
    <submittedName>
        <fullName evidence="3">Uncharacterized protein</fullName>
    </submittedName>
</protein>
<dbReference type="EMBL" id="CP012502">
    <property type="protein sequence ID" value="AOM84151.1"/>
    <property type="molecule type" value="Genomic_DNA"/>
</dbReference>
<dbReference type="STRING" id="632773.BBEV_2826"/>
<dbReference type="RefSeq" id="WP_069366057.1">
    <property type="nucleotide sequence ID" value="NZ_CP012502.1"/>
</dbReference>
<proteinExistence type="predicted"/>
<feature type="compositionally biased region" description="Basic and acidic residues" evidence="1">
    <location>
        <begin position="119"/>
        <end position="131"/>
    </location>
</feature>
<reference evidence="3 4" key="1">
    <citation type="submission" date="2015-08" db="EMBL/GenBank/DDBJ databases">
        <title>The complete genome sequence of Bacillus beveridgei MLTeJB.</title>
        <authorList>
            <person name="Hanson T.E."/>
            <person name="Mesa C."/>
            <person name="Basesman S.M."/>
            <person name="Oremland R.S."/>
        </authorList>
    </citation>
    <scope>NUCLEOTIDE SEQUENCE [LARGE SCALE GENOMIC DNA]</scope>
    <source>
        <strain evidence="3 4">MLTeJB</strain>
    </source>
</reference>
<dbReference type="OrthoDB" id="2965336at2"/>
<dbReference type="Proteomes" id="UP000094463">
    <property type="component" value="Chromosome"/>
</dbReference>
<sequence>MTDKRWTEEDIEKTLSDMPALKDKQSKESIMQAIEEKNEGAMLLRSDKKKKPPWAMPVAAAAAALFLVALLLPSMLNGGVPMSGDNDADQNNMAATSDDVSDDRENVPQNDQADDGEESREADLEDNHENGSVELESDNNSESQETPDIRYPVLSTEVIDQDGDFVVGIQPGFSETVETIDEAVLTTLQQNDPTSNGGFSALSAVEIEGSEAALFFEEESLAGLTSAEHQILTRWFDEIFTLYGITNVRFSTPERESIQFGQVGEIEEMDIENDHGGYYLNESDGGPLIVRAQVTDEERSEETDDPASLNAILGGMTETTEEADWYFSASEFGIELTGIDISEDEVILMYTVDPEVTPEEIEQFYQVYRFAVTTFEVEELTFLEEETEGERIYRYENNRIVDAE</sequence>
<gene>
    <name evidence="3" type="ORF">BBEV_2826</name>
</gene>